<evidence type="ECO:0000313" key="4">
    <source>
        <dbReference type="EMBL" id="WAL62217.1"/>
    </source>
</evidence>
<dbReference type="KEGG" id="tsin:OXH18_09580"/>
<keyword evidence="1" id="KW-0175">Coiled coil</keyword>
<dbReference type="AlphaFoldDB" id="A0A9E8ZIA3"/>
<protein>
    <recommendedName>
        <fullName evidence="6">Pilus assembly protein PilO</fullName>
    </recommendedName>
</protein>
<keyword evidence="3" id="KW-0812">Transmembrane</keyword>
<name>A0A9E8ZIA3_9CYAN</name>
<evidence type="ECO:0000256" key="2">
    <source>
        <dbReference type="SAM" id="MobiDB-lite"/>
    </source>
</evidence>
<organism evidence="4 5">
    <name type="scientific">Thermocoleostomius sinensis A174</name>
    <dbReference type="NCBI Taxonomy" id="2016057"/>
    <lineage>
        <taxon>Bacteria</taxon>
        <taxon>Bacillati</taxon>
        <taxon>Cyanobacteriota</taxon>
        <taxon>Cyanophyceae</taxon>
        <taxon>Oculatellales</taxon>
        <taxon>Oculatellaceae</taxon>
        <taxon>Thermocoleostomius</taxon>
    </lineage>
</organism>
<keyword evidence="3" id="KW-1133">Transmembrane helix</keyword>
<keyword evidence="3" id="KW-0472">Membrane</keyword>
<dbReference type="RefSeq" id="WP_268612398.1">
    <property type="nucleotide sequence ID" value="NZ_CP113797.1"/>
</dbReference>
<sequence length="269" mass="29136">MTAGGDFVPGNPNELEEPNYPKLFGLTLTPTVGGVLVALLGLGAAIWLWISVVQPTLERNRELRQDVTAKQQQLENQAETQQRIEEARTELAEAQQLQAEVLSLFATERSLDTLLLDVNERVQSANAGVQNPDRRATLARFNLDPDASGVVNDNTYGEAVNNKLERRVYNVSIQGSFPQVVSIIRSIERLQPLLVVSNLNSQLDPSAQRLVINGQGQAVSTAQPEPRITTNFRLEALVPTGATSDANQAASPEAESEAEPAETPPSPAP</sequence>
<evidence type="ECO:0000256" key="3">
    <source>
        <dbReference type="SAM" id="Phobius"/>
    </source>
</evidence>
<gene>
    <name evidence="4" type="ORF">OXH18_09580</name>
</gene>
<evidence type="ECO:0008006" key="6">
    <source>
        <dbReference type="Google" id="ProtNLM"/>
    </source>
</evidence>
<reference evidence="4" key="1">
    <citation type="submission" date="2022-12" db="EMBL/GenBank/DDBJ databases">
        <title>Polyphasic identification of a Novel Hot-Spring Cyanobacterium Ocullathermofonsia sinensis gen nov. sp. nov. and Genomic Insights on its Adaptations to the Thermal Habitat.</title>
        <authorList>
            <person name="Daroch M."/>
            <person name="Tang J."/>
            <person name="Jiang Y."/>
        </authorList>
    </citation>
    <scope>NUCLEOTIDE SEQUENCE</scope>
    <source>
        <strain evidence="4">PKUAC-SCTA174</strain>
    </source>
</reference>
<feature type="coiled-coil region" evidence="1">
    <location>
        <begin position="57"/>
        <end position="104"/>
    </location>
</feature>
<keyword evidence="5" id="KW-1185">Reference proteome</keyword>
<feature type="transmembrane region" description="Helical" evidence="3">
    <location>
        <begin position="23"/>
        <end position="50"/>
    </location>
</feature>
<proteinExistence type="predicted"/>
<feature type="region of interest" description="Disordered" evidence="2">
    <location>
        <begin position="237"/>
        <end position="269"/>
    </location>
</feature>
<accession>A0A9E8ZIA3</accession>
<evidence type="ECO:0000256" key="1">
    <source>
        <dbReference type="SAM" id="Coils"/>
    </source>
</evidence>
<dbReference type="EMBL" id="CP113797">
    <property type="protein sequence ID" value="WAL62217.1"/>
    <property type="molecule type" value="Genomic_DNA"/>
</dbReference>
<evidence type="ECO:0000313" key="5">
    <source>
        <dbReference type="Proteomes" id="UP001163152"/>
    </source>
</evidence>
<dbReference type="Proteomes" id="UP001163152">
    <property type="component" value="Chromosome"/>
</dbReference>